<protein>
    <recommendedName>
        <fullName evidence="6">Zinc finger CHCC-type domain-containing protein</fullName>
    </recommendedName>
</protein>
<evidence type="ECO:0008006" key="6">
    <source>
        <dbReference type="Google" id="ProtNLM"/>
    </source>
</evidence>
<gene>
    <name evidence="4" type="ORF">P43SY_008647</name>
</gene>
<dbReference type="InterPro" id="IPR003719">
    <property type="entry name" value="Phenazine_PhzF-like"/>
</dbReference>
<dbReference type="GO" id="GO:0016853">
    <property type="term" value="F:isomerase activity"/>
    <property type="evidence" value="ECO:0007669"/>
    <property type="project" value="UniProtKB-KW"/>
</dbReference>
<feature type="compositionally biased region" description="Basic and acidic residues" evidence="3">
    <location>
        <begin position="530"/>
        <end position="551"/>
    </location>
</feature>
<organism evidence="4 5">
    <name type="scientific">Pythium insidiosum</name>
    <name type="common">Pythiosis disease agent</name>
    <dbReference type="NCBI Taxonomy" id="114742"/>
    <lineage>
        <taxon>Eukaryota</taxon>
        <taxon>Sar</taxon>
        <taxon>Stramenopiles</taxon>
        <taxon>Oomycota</taxon>
        <taxon>Peronosporomycetes</taxon>
        <taxon>Pythiales</taxon>
        <taxon>Pythiaceae</taxon>
        <taxon>Pythium</taxon>
    </lineage>
</organism>
<proteinExistence type="inferred from homology"/>
<feature type="compositionally biased region" description="Acidic residues" evidence="3">
    <location>
        <begin position="552"/>
        <end position="581"/>
    </location>
</feature>
<feature type="region of interest" description="Disordered" evidence="3">
    <location>
        <begin position="309"/>
        <end position="338"/>
    </location>
</feature>
<name>A0AAD5LFM5_PYTIN</name>
<reference evidence="4" key="1">
    <citation type="submission" date="2021-12" db="EMBL/GenBank/DDBJ databases">
        <title>Prjna785345.</title>
        <authorList>
            <person name="Rujirawat T."/>
            <person name="Krajaejun T."/>
        </authorList>
    </citation>
    <scope>NUCLEOTIDE SEQUENCE</scope>
    <source>
        <strain evidence="4">Pi057C3</strain>
    </source>
</reference>
<dbReference type="Gene3D" id="3.10.310.10">
    <property type="entry name" value="Diaminopimelate Epimerase, Chain A, domain 1"/>
    <property type="match status" value="2"/>
</dbReference>
<evidence type="ECO:0000256" key="3">
    <source>
        <dbReference type="SAM" id="MobiDB-lite"/>
    </source>
</evidence>
<dbReference type="SUPFAM" id="SSF54506">
    <property type="entry name" value="Diaminopimelate epimerase-like"/>
    <property type="match status" value="1"/>
</dbReference>
<comment type="caution">
    <text evidence="4">The sequence shown here is derived from an EMBL/GenBank/DDBJ whole genome shotgun (WGS) entry which is preliminary data.</text>
</comment>
<evidence type="ECO:0000256" key="1">
    <source>
        <dbReference type="ARBA" id="ARBA00008270"/>
    </source>
</evidence>
<keyword evidence="5" id="KW-1185">Reference proteome</keyword>
<dbReference type="PANTHER" id="PTHR13774:SF17">
    <property type="entry name" value="PHENAZINE BIOSYNTHESIS-LIKE DOMAIN-CONTAINING PROTEIN"/>
    <property type="match status" value="1"/>
</dbReference>
<feature type="region of interest" description="Disordered" evidence="3">
    <location>
        <begin position="530"/>
        <end position="581"/>
    </location>
</feature>
<dbReference type="GO" id="GO:0005737">
    <property type="term" value="C:cytoplasm"/>
    <property type="evidence" value="ECO:0007669"/>
    <property type="project" value="TreeGrafter"/>
</dbReference>
<evidence type="ECO:0000256" key="2">
    <source>
        <dbReference type="ARBA" id="ARBA00023235"/>
    </source>
</evidence>
<evidence type="ECO:0000313" key="4">
    <source>
        <dbReference type="EMBL" id="KAJ0396346.1"/>
    </source>
</evidence>
<dbReference type="PANTHER" id="PTHR13774">
    <property type="entry name" value="PHENAZINE BIOSYNTHESIS PROTEIN"/>
    <property type="match status" value="1"/>
</dbReference>
<accession>A0AAD5LFM5</accession>
<evidence type="ECO:0000313" key="5">
    <source>
        <dbReference type="Proteomes" id="UP001209570"/>
    </source>
</evidence>
<dbReference type="EMBL" id="JAKCXM010000299">
    <property type="protein sequence ID" value="KAJ0396346.1"/>
    <property type="molecule type" value="Genomic_DNA"/>
</dbReference>
<dbReference type="AlphaFoldDB" id="A0AAD5LFM5"/>
<sequence length="845" mass="93491">MMLRSSSRLLVRAARRSAATPATRQVVASIASQQRAGFATIYDNKMPFEDVNRHRSDAEQRIAQVPIVDVEGDVAVCDGGGGALGHPLEYIQLDTVRHNEPQTCKYCDMEVSLCGHATLATAWVLYTENYVEDSQIIHFHSLLQIKGGRRWIEMDFPVSDYDVVTDSRITELLREGLSLSSDDIIGVFHTQINDILVHISAPKYATLKPSFDVLAAIECRGISVTAAADDTQAPGVDFQSRFFTPAGSMPEDPVTGSAHCALAKYWSQRLNKTSLYGHQTCPSRGGYVSVELPSDQSWMAGAARAAARSDSAATRAKHTMGKKTNKRKRDAGSVDKDAQQVAAELAEVNDILQDDERSQKVETWQIGKRLKKLMDEHPKMSKKQSIDALFLWGTALARLATQNEDATLAEAAVDKFQEMHTMSGGDDAAMGPVGYSLWASSLLIVATEQRSREILDQALEKFEQAVEVDGGTTFETRFQFARALKEGADLVKFLEKEASEATGEATKTDHREYYKRALALCTELEAIHKQVSETKSTEQKTGKAEEDGGSDKEEDDSDDEDEDFDEEEEEEDPDDDTVAPEDLAEVKLLQAILMGMLEEEAQNGDDPVAGFERTLGTFKQAMSLDPENPGILMELASYIATKCRARETLPALNAVGWRDVLQFLDAEFRRALALVSFEMSECHNICVRKDTQQEEEPEDEENTDAQVPHLLHALGKAYVAYLLSEAKRGAAAKPTLASLMKSKGKQKQTTPPSQVTASETVELLRAAHHFHDKLGCYPLACLFAGPGSLQNEEQCRVWLETAESYGVLDDELELADFESVHDRPWFQKFTMPVEAVAVDDEPEQQ</sequence>
<keyword evidence="2" id="KW-0413">Isomerase</keyword>
<dbReference type="InterPro" id="IPR011990">
    <property type="entry name" value="TPR-like_helical_dom_sf"/>
</dbReference>
<dbReference type="Proteomes" id="UP001209570">
    <property type="component" value="Unassembled WGS sequence"/>
</dbReference>
<comment type="similarity">
    <text evidence="1">Belongs to the PhzF family.</text>
</comment>
<feature type="compositionally biased region" description="Basic residues" evidence="3">
    <location>
        <begin position="315"/>
        <end position="329"/>
    </location>
</feature>
<dbReference type="Gene3D" id="1.25.40.10">
    <property type="entry name" value="Tetratricopeptide repeat domain"/>
    <property type="match status" value="1"/>
</dbReference>
<dbReference type="Gene3D" id="2.60.260.40">
    <property type="entry name" value="q5lls5 like domains"/>
    <property type="match status" value="1"/>
</dbReference>
<dbReference type="Pfam" id="PF02567">
    <property type="entry name" value="PhzC-PhzF"/>
    <property type="match status" value="1"/>
</dbReference>